<proteinExistence type="predicted"/>
<dbReference type="EMBL" id="KL198059">
    <property type="protein sequence ID" value="KDQ11374.1"/>
    <property type="molecule type" value="Genomic_DNA"/>
</dbReference>
<feature type="transmembrane region" description="Helical" evidence="1">
    <location>
        <begin position="88"/>
        <end position="110"/>
    </location>
</feature>
<reference evidence="3" key="1">
    <citation type="journal article" date="2014" name="Proc. Natl. Acad. Sci. U.S.A.">
        <title>Extensive sampling of basidiomycete genomes demonstrates inadequacy of the white-rot/brown-rot paradigm for wood decay fungi.</title>
        <authorList>
            <person name="Riley R."/>
            <person name="Salamov A.A."/>
            <person name="Brown D.W."/>
            <person name="Nagy L.G."/>
            <person name="Floudas D."/>
            <person name="Held B.W."/>
            <person name="Levasseur A."/>
            <person name="Lombard V."/>
            <person name="Morin E."/>
            <person name="Otillar R."/>
            <person name="Lindquist E.A."/>
            <person name="Sun H."/>
            <person name="LaButti K.M."/>
            <person name="Schmutz J."/>
            <person name="Jabbour D."/>
            <person name="Luo H."/>
            <person name="Baker S.E."/>
            <person name="Pisabarro A.G."/>
            <person name="Walton J.D."/>
            <person name="Blanchette R.A."/>
            <person name="Henrissat B."/>
            <person name="Martin F."/>
            <person name="Cullen D."/>
            <person name="Hibbett D.S."/>
            <person name="Grigoriev I.V."/>
        </authorList>
    </citation>
    <scope>NUCLEOTIDE SEQUENCE [LARGE SCALE GENOMIC DNA]</scope>
    <source>
        <strain evidence="3">FD-172 SS1</strain>
    </source>
</reference>
<keyword evidence="1" id="KW-0472">Membrane</keyword>
<feature type="transmembrane region" description="Helical" evidence="1">
    <location>
        <begin position="58"/>
        <end position="76"/>
    </location>
</feature>
<protein>
    <submittedName>
        <fullName evidence="2">Uncharacterized protein</fullName>
    </submittedName>
</protein>
<evidence type="ECO:0000313" key="3">
    <source>
        <dbReference type="Proteomes" id="UP000027195"/>
    </source>
</evidence>
<keyword evidence="1" id="KW-1133">Transmembrane helix</keyword>
<keyword evidence="3" id="KW-1185">Reference proteome</keyword>
<accession>A0A067M767</accession>
<evidence type="ECO:0000256" key="1">
    <source>
        <dbReference type="SAM" id="Phobius"/>
    </source>
</evidence>
<evidence type="ECO:0000313" key="2">
    <source>
        <dbReference type="EMBL" id="KDQ11374.1"/>
    </source>
</evidence>
<name>A0A067M767_BOTB1</name>
<sequence length="162" mass="18055">MIAARTTLPLAMPTSDSVLHTYSREKSDDHTLRGLVTESIKTKQRVFQLPQLGVLVKHAAYCVLAGLVLYYTVYGANALNTGINQFRLLTNAVTTILSILLSSTLTDIAIRHFHASTWATVLESQEERSVTMNELDRLTTGGLITAPFNLLVRRSKKARKRR</sequence>
<keyword evidence="1" id="KW-0812">Transmembrane</keyword>
<organism evidence="2 3">
    <name type="scientific">Botryobasidium botryosum (strain FD-172 SS1)</name>
    <dbReference type="NCBI Taxonomy" id="930990"/>
    <lineage>
        <taxon>Eukaryota</taxon>
        <taxon>Fungi</taxon>
        <taxon>Dikarya</taxon>
        <taxon>Basidiomycota</taxon>
        <taxon>Agaricomycotina</taxon>
        <taxon>Agaricomycetes</taxon>
        <taxon>Cantharellales</taxon>
        <taxon>Botryobasidiaceae</taxon>
        <taxon>Botryobasidium</taxon>
    </lineage>
</organism>
<dbReference type="HOGENOM" id="CLU_1635110_0_0_1"/>
<gene>
    <name evidence="2" type="ORF">BOTBODRAFT_459406</name>
</gene>
<dbReference type="Proteomes" id="UP000027195">
    <property type="component" value="Unassembled WGS sequence"/>
</dbReference>
<dbReference type="InParanoid" id="A0A067M767"/>
<dbReference type="AlphaFoldDB" id="A0A067M767"/>